<evidence type="ECO:0000256" key="1">
    <source>
        <dbReference type="SAM" id="MobiDB-lite"/>
    </source>
</evidence>
<dbReference type="EMBL" id="JALJOR010000009">
    <property type="protein sequence ID" value="KAK9811877.1"/>
    <property type="molecule type" value="Genomic_DNA"/>
</dbReference>
<dbReference type="Proteomes" id="UP001489004">
    <property type="component" value="Unassembled WGS sequence"/>
</dbReference>
<evidence type="ECO:0000313" key="3">
    <source>
        <dbReference type="Proteomes" id="UP001489004"/>
    </source>
</evidence>
<keyword evidence="3" id="KW-1185">Reference proteome</keyword>
<proteinExistence type="predicted"/>
<name>A0AAW1PSS9_9CHLO</name>
<sequence length="178" mass="19934">MAAFLAAGPKHELTSSGPSTPRTRGPEFTFGHYFADGRQERKETSLVHPSIQIESNDCRWWCKGTAPVAPTLNSARNRDVEQFWSGATKGQVKEILERPAAKFNRKIGQGSNLKLGDKAPFMKDTSYTTDFCKLSYAKADGDFRHRAPPSQAWMDSKRMATQNKRIAGGTNVRLEQIW</sequence>
<protein>
    <submittedName>
        <fullName evidence="2">Uncharacterized protein</fullName>
    </submittedName>
</protein>
<dbReference type="AlphaFoldDB" id="A0AAW1PSS9"/>
<evidence type="ECO:0000313" key="2">
    <source>
        <dbReference type="EMBL" id="KAK9811877.1"/>
    </source>
</evidence>
<accession>A0AAW1PSS9</accession>
<organism evidence="2 3">
    <name type="scientific">[Myrmecia] bisecta</name>
    <dbReference type="NCBI Taxonomy" id="41462"/>
    <lineage>
        <taxon>Eukaryota</taxon>
        <taxon>Viridiplantae</taxon>
        <taxon>Chlorophyta</taxon>
        <taxon>core chlorophytes</taxon>
        <taxon>Trebouxiophyceae</taxon>
        <taxon>Trebouxiales</taxon>
        <taxon>Trebouxiaceae</taxon>
        <taxon>Myrmecia</taxon>
    </lineage>
</organism>
<gene>
    <name evidence="2" type="ORF">WJX72_011647</name>
</gene>
<feature type="region of interest" description="Disordered" evidence="1">
    <location>
        <begin position="1"/>
        <end position="26"/>
    </location>
</feature>
<reference evidence="2 3" key="1">
    <citation type="journal article" date="2024" name="Nat. Commun.">
        <title>Phylogenomics reveals the evolutionary origins of lichenization in chlorophyte algae.</title>
        <authorList>
            <person name="Puginier C."/>
            <person name="Libourel C."/>
            <person name="Otte J."/>
            <person name="Skaloud P."/>
            <person name="Haon M."/>
            <person name="Grisel S."/>
            <person name="Petersen M."/>
            <person name="Berrin J.G."/>
            <person name="Delaux P.M."/>
            <person name="Dal Grande F."/>
            <person name="Keller J."/>
        </authorList>
    </citation>
    <scope>NUCLEOTIDE SEQUENCE [LARGE SCALE GENOMIC DNA]</scope>
    <source>
        <strain evidence="2 3">SAG 2043</strain>
    </source>
</reference>
<comment type="caution">
    <text evidence="2">The sequence shown here is derived from an EMBL/GenBank/DDBJ whole genome shotgun (WGS) entry which is preliminary data.</text>
</comment>